<reference evidence="12 13" key="1">
    <citation type="journal article" date="2016" name="Nat. Commun.">
        <title>Thousands of microbial genomes shed light on interconnected biogeochemical processes in an aquifer system.</title>
        <authorList>
            <person name="Anantharaman K."/>
            <person name="Brown C.T."/>
            <person name="Hug L.A."/>
            <person name="Sharon I."/>
            <person name="Castelle C.J."/>
            <person name="Probst A.J."/>
            <person name="Thomas B.C."/>
            <person name="Singh A."/>
            <person name="Wilkins M.J."/>
            <person name="Karaoz U."/>
            <person name="Brodie E.L."/>
            <person name="Williams K.H."/>
            <person name="Hubbard S.S."/>
            <person name="Banfield J.F."/>
        </authorList>
    </citation>
    <scope>NUCLEOTIDE SEQUENCE [LARGE SCALE GENOMIC DNA]</scope>
</reference>
<dbReference type="STRING" id="1802782.A2544_02745"/>
<evidence type="ECO:0000256" key="3">
    <source>
        <dbReference type="ARBA" id="ARBA00022692"/>
    </source>
</evidence>
<protein>
    <recommendedName>
        <fullName evidence="11">Fatty acid desaturase domain-containing protein</fullName>
    </recommendedName>
</protein>
<dbReference type="AlphaFoldDB" id="A0A1G2V8T0"/>
<evidence type="ECO:0000256" key="5">
    <source>
        <dbReference type="ARBA" id="ARBA00022989"/>
    </source>
</evidence>
<name>A0A1G2V8T0_9BACT</name>
<evidence type="ECO:0000313" key="13">
    <source>
        <dbReference type="Proteomes" id="UP000176868"/>
    </source>
</evidence>
<dbReference type="GO" id="GO:0016717">
    <property type="term" value="F:oxidoreductase activity, acting on paired donors, with oxidation of a pair of donors resulting in the reduction of molecular oxygen to two molecules of water"/>
    <property type="evidence" value="ECO:0007669"/>
    <property type="project" value="InterPro"/>
</dbReference>
<comment type="subcellular location">
    <subcellularLocation>
        <location evidence="1">Membrane</location>
        <topology evidence="1">Multi-pass membrane protein</topology>
    </subcellularLocation>
</comment>
<gene>
    <name evidence="12" type="ORF">A2544_02745</name>
</gene>
<keyword evidence="6" id="KW-0560">Oxidoreductase</keyword>
<evidence type="ECO:0000256" key="8">
    <source>
        <dbReference type="ARBA" id="ARBA00023098"/>
    </source>
</evidence>
<dbReference type="PANTHER" id="PTHR11351:SF33">
    <property type="entry name" value="DELTA-9 FATTY ACID DESATURASE, DESA"/>
    <property type="match status" value="1"/>
</dbReference>
<dbReference type="InterPro" id="IPR015876">
    <property type="entry name" value="Acyl-CoA_DS"/>
</dbReference>
<feature type="transmembrane region" description="Helical" evidence="10">
    <location>
        <begin position="121"/>
        <end position="144"/>
    </location>
</feature>
<accession>A0A1G2V8T0</accession>
<evidence type="ECO:0000313" key="12">
    <source>
        <dbReference type="EMBL" id="OHB18034.1"/>
    </source>
</evidence>
<evidence type="ECO:0000259" key="11">
    <source>
        <dbReference type="Pfam" id="PF00487"/>
    </source>
</evidence>
<evidence type="ECO:0000256" key="10">
    <source>
        <dbReference type="SAM" id="Phobius"/>
    </source>
</evidence>
<comment type="caution">
    <text evidence="12">The sequence shown here is derived from an EMBL/GenBank/DDBJ whole genome shotgun (WGS) entry which is preliminary data.</text>
</comment>
<evidence type="ECO:0000256" key="9">
    <source>
        <dbReference type="ARBA" id="ARBA00023136"/>
    </source>
</evidence>
<organism evidence="12 13">
    <name type="scientific">Candidatus Zambryskibacteria bacterium RIFOXYD2_FULL_43_10</name>
    <dbReference type="NCBI Taxonomy" id="1802782"/>
    <lineage>
        <taxon>Bacteria</taxon>
        <taxon>Candidatus Zambryskiibacteriota</taxon>
    </lineage>
</organism>
<keyword evidence="8" id="KW-0443">Lipid metabolism</keyword>
<feature type="transmembrane region" description="Helical" evidence="10">
    <location>
        <begin position="150"/>
        <end position="168"/>
    </location>
</feature>
<keyword evidence="4" id="KW-0276">Fatty acid metabolism</keyword>
<evidence type="ECO:0000256" key="4">
    <source>
        <dbReference type="ARBA" id="ARBA00022832"/>
    </source>
</evidence>
<dbReference type="PANTHER" id="PTHR11351">
    <property type="entry name" value="ACYL-COA DESATURASE"/>
    <property type="match status" value="1"/>
</dbReference>
<dbReference type="Pfam" id="PF00487">
    <property type="entry name" value="FA_desaturase"/>
    <property type="match status" value="1"/>
</dbReference>
<keyword evidence="5 10" id="KW-1133">Transmembrane helix</keyword>
<dbReference type="InterPro" id="IPR005804">
    <property type="entry name" value="FA_desaturase_dom"/>
</dbReference>
<comment type="similarity">
    <text evidence="2">Belongs to the fatty acid desaturase type 2 family.</text>
</comment>
<dbReference type="EMBL" id="MHWZ01000008">
    <property type="protein sequence ID" value="OHB18034.1"/>
    <property type="molecule type" value="Genomic_DNA"/>
</dbReference>
<dbReference type="GO" id="GO:0006631">
    <property type="term" value="P:fatty acid metabolic process"/>
    <property type="evidence" value="ECO:0007669"/>
    <property type="project" value="UniProtKB-KW"/>
</dbReference>
<evidence type="ECO:0000256" key="7">
    <source>
        <dbReference type="ARBA" id="ARBA00023004"/>
    </source>
</evidence>
<keyword evidence="7" id="KW-0408">Iron</keyword>
<feature type="domain" description="Fatty acid desaturase" evidence="11">
    <location>
        <begin position="11"/>
        <end position="223"/>
    </location>
</feature>
<keyword evidence="3 10" id="KW-0812">Transmembrane</keyword>
<keyword evidence="9 10" id="KW-0472">Membrane</keyword>
<dbReference type="CDD" id="cd03505">
    <property type="entry name" value="Delta9-FADS-like"/>
    <property type="match status" value="1"/>
</dbReference>
<evidence type="ECO:0000256" key="6">
    <source>
        <dbReference type="ARBA" id="ARBA00023002"/>
    </source>
</evidence>
<dbReference type="GO" id="GO:0016020">
    <property type="term" value="C:membrane"/>
    <property type="evidence" value="ECO:0007669"/>
    <property type="project" value="UniProtKB-SubCell"/>
</dbReference>
<evidence type="ECO:0000256" key="2">
    <source>
        <dbReference type="ARBA" id="ARBA00008749"/>
    </source>
</evidence>
<sequence>MYLLFTLGVAMIVSQIAVFSTTIYLHRTMAHYALTLHPSMAWIFRCFLWITTGQKTREWVAVHRKHHTFVDREGDPHSPILEGFWSIQLGNVVHYARALRDKNILIKYTPDIKEDIWDKWFFNYGLLGVSLGTVILCVLLGLGWGLLAAGVHAVTYVFILSSSINGLCHYKGYKNFFNTATNLRFVALITAGEGLHNNHHGFTHSPKFSVRWNEIDPAWPVIKVLNTLGLARRVKKTISEQKG</sequence>
<dbReference type="PRINTS" id="PR00075">
    <property type="entry name" value="FACDDSATRASE"/>
</dbReference>
<proteinExistence type="inferred from homology"/>
<evidence type="ECO:0000256" key="1">
    <source>
        <dbReference type="ARBA" id="ARBA00004141"/>
    </source>
</evidence>
<dbReference type="Proteomes" id="UP000176868">
    <property type="component" value="Unassembled WGS sequence"/>
</dbReference>